<evidence type="ECO:0000256" key="1">
    <source>
        <dbReference type="SAM" id="MobiDB-lite"/>
    </source>
</evidence>
<reference evidence="2" key="1">
    <citation type="journal article" date="2023" name="Plant J.">
        <title>Genome sequences and population genomics provide insights into the demographic history, inbreeding, and mutation load of two 'living fossil' tree species of Dipteronia.</title>
        <authorList>
            <person name="Feng Y."/>
            <person name="Comes H.P."/>
            <person name="Chen J."/>
            <person name="Zhu S."/>
            <person name="Lu R."/>
            <person name="Zhang X."/>
            <person name="Li P."/>
            <person name="Qiu J."/>
            <person name="Olsen K.M."/>
            <person name="Qiu Y."/>
        </authorList>
    </citation>
    <scope>NUCLEOTIDE SEQUENCE</scope>
    <source>
        <strain evidence="2">NBL</strain>
    </source>
</reference>
<organism evidence="2 4">
    <name type="scientific">Dipteronia sinensis</name>
    <dbReference type="NCBI Taxonomy" id="43782"/>
    <lineage>
        <taxon>Eukaryota</taxon>
        <taxon>Viridiplantae</taxon>
        <taxon>Streptophyta</taxon>
        <taxon>Embryophyta</taxon>
        <taxon>Tracheophyta</taxon>
        <taxon>Spermatophyta</taxon>
        <taxon>Magnoliopsida</taxon>
        <taxon>eudicotyledons</taxon>
        <taxon>Gunneridae</taxon>
        <taxon>Pentapetalae</taxon>
        <taxon>rosids</taxon>
        <taxon>malvids</taxon>
        <taxon>Sapindales</taxon>
        <taxon>Sapindaceae</taxon>
        <taxon>Hippocastanoideae</taxon>
        <taxon>Acereae</taxon>
        <taxon>Dipteronia</taxon>
    </lineage>
</organism>
<dbReference type="GO" id="GO:0006893">
    <property type="term" value="P:Golgi to plasma membrane transport"/>
    <property type="evidence" value="ECO:0007669"/>
    <property type="project" value="TreeGrafter"/>
</dbReference>
<evidence type="ECO:0000313" key="3">
    <source>
        <dbReference type="EMBL" id="KAK3229157.1"/>
    </source>
</evidence>
<dbReference type="GO" id="GO:0005737">
    <property type="term" value="C:cytoplasm"/>
    <property type="evidence" value="ECO:0007669"/>
    <property type="project" value="TreeGrafter"/>
</dbReference>
<dbReference type="GO" id="GO:0019905">
    <property type="term" value="F:syntaxin binding"/>
    <property type="evidence" value="ECO:0007669"/>
    <property type="project" value="TreeGrafter"/>
</dbReference>
<comment type="caution">
    <text evidence="2">The sequence shown here is derived from an EMBL/GenBank/DDBJ whole genome shotgun (WGS) entry which is preliminary data.</text>
</comment>
<dbReference type="GO" id="GO:0005886">
    <property type="term" value="C:plasma membrane"/>
    <property type="evidence" value="ECO:0007669"/>
    <property type="project" value="TreeGrafter"/>
</dbReference>
<evidence type="ECO:0000313" key="4">
    <source>
        <dbReference type="Proteomes" id="UP001281410"/>
    </source>
</evidence>
<evidence type="ECO:0000313" key="2">
    <source>
        <dbReference type="EMBL" id="KAK3229090.1"/>
    </source>
</evidence>
<dbReference type="PANTHER" id="PTHR10241">
    <property type="entry name" value="LETHAL 2 GIANT LARVAE PROTEIN"/>
    <property type="match status" value="1"/>
</dbReference>
<protein>
    <submittedName>
        <fullName evidence="2">Uncharacterized protein</fullName>
    </submittedName>
</protein>
<dbReference type="PANTHER" id="PTHR10241:SF38">
    <property type="entry name" value="TRANSDUCIN FAMILY PROTEIN _ WD-40 REPEAT FAMILY PROTEIN"/>
    <property type="match status" value="1"/>
</dbReference>
<accession>A0AAE0EJV6</accession>
<sequence length="173" mass="18692">MLDISTLSVLFLTDSISDSSSPVRSLAVKSYSDTNSIANSTKDSNINTSTDSTKSVVFFMTKHGHIVVCDSTTGFILASHSIHSKESSAISPYILDGGNLFSEMSIEKHSPNSPQNSKAKNESAQANADDENIPLAAELETSPETTYFGQRLKNLFVLLCCEDSLLLYSLKSV</sequence>
<name>A0AAE0EJV6_9ROSI</name>
<dbReference type="AlphaFoldDB" id="A0AAE0EJV6"/>
<dbReference type="GO" id="GO:0005096">
    <property type="term" value="F:GTPase activator activity"/>
    <property type="evidence" value="ECO:0007669"/>
    <property type="project" value="TreeGrafter"/>
</dbReference>
<keyword evidence="4" id="KW-1185">Reference proteome</keyword>
<dbReference type="Proteomes" id="UP001281410">
    <property type="component" value="Unassembled WGS sequence"/>
</dbReference>
<gene>
    <name evidence="2" type="ORF">Dsin_000971</name>
    <name evidence="3" type="ORF">Dsin_001038</name>
</gene>
<dbReference type="EMBL" id="JANJYJ010000001">
    <property type="protein sequence ID" value="KAK3229157.1"/>
    <property type="molecule type" value="Genomic_DNA"/>
</dbReference>
<feature type="compositionally biased region" description="Polar residues" evidence="1">
    <location>
        <begin position="111"/>
        <end position="126"/>
    </location>
</feature>
<dbReference type="GO" id="GO:0006887">
    <property type="term" value="P:exocytosis"/>
    <property type="evidence" value="ECO:0007669"/>
    <property type="project" value="TreeGrafter"/>
</dbReference>
<dbReference type="GO" id="GO:0045159">
    <property type="term" value="F:myosin II binding"/>
    <property type="evidence" value="ECO:0007669"/>
    <property type="project" value="TreeGrafter"/>
</dbReference>
<feature type="region of interest" description="Disordered" evidence="1">
    <location>
        <begin position="105"/>
        <end position="128"/>
    </location>
</feature>
<proteinExistence type="predicted"/>
<dbReference type="EMBL" id="JANJYJ010000001">
    <property type="protein sequence ID" value="KAK3229090.1"/>
    <property type="molecule type" value="Genomic_DNA"/>
</dbReference>